<sequence length="68" mass="7470">MLECQVVPPSVQPDIMKSTSRIFSFNNGANPIFSFANSRAWSTHSNSGSLEPTHDVIFKLMPFSPPSS</sequence>
<dbReference type="AlphaFoldDB" id="A0A067NX22"/>
<proteinExistence type="predicted"/>
<evidence type="ECO:0000313" key="2">
    <source>
        <dbReference type="Proteomes" id="UP000027073"/>
    </source>
</evidence>
<accession>A0A067NX22</accession>
<name>A0A067NX22_PLEO1</name>
<dbReference type="EMBL" id="KL198007">
    <property type="protein sequence ID" value="KDQ28682.1"/>
    <property type="molecule type" value="Genomic_DNA"/>
</dbReference>
<dbReference type="HOGENOM" id="CLU_2795008_0_0_1"/>
<organism evidence="1 2">
    <name type="scientific">Pleurotus ostreatus (strain PC15)</name>
    <name type="common">Oyster mushroom</name>
    <dbReference type="NCBI Taxonomy" id="1137138"/>
    <lineage>
        <taxon>Eukaryota</taxon>
        <taxon>Fungi</taxon>
        <taxon>Dikarya</taxon>
        <taxon>Basidiomycota</taxon>
        <taxon>Agaricomycotina</taxon>
        <taxon>Agaricomycetes</taxon>
        <taxon>Agaricomycetidae</taxon>
        <taxon>Agaricales</taxon>
        <taxon>Pleurotineae</taxon>
        <taxon>Pleurotaceae</taxon>
        <taxon>Pleurotus</taxon>
    </lineage>
</organism>
<protein>
    <submittedName>
        <fullName evidence="1">Uncharacterized protein</fullName>
    </submittedName>
</protein>
<reference evidence="2" key="1">
    <citation type="journal article" date="2014" name="Proc. Natl. Acad. Sci. U.S.A.">
        <title>Extensive sampling of basidiomycete genomes demonstrates inadequacy of the white-rot/brown-rot paradigm for wood decay fungi.</title>
        <authorList>
            <person name="Riley R."/>
            <person name="Salamov A.A."/>
            <person name="Brown D.W."/>
            <person name="Nagy L.G."/>
            <person name="Floudas D."/>
            <person name="Held B.W."/>
            <person name="Levasseur A."/>
            <person name="Lombard V."/>
            <person name="Morin E."/>
            <person name="Otillar R."/>
            <person name="Lindquist E.A."/>
            <person name="Sun H."/>
            <person name="LaButti K.M."/>
            <person name="Schmutz J."/>
            <person name="Jabbour D."/>
            <person name="Luo H."/>
            <person name="Baker S.E."/>
            <person name="Pisabarro A.G."/>
            <person name="Walton J.D."/>
            <person name="Blanchette R.A."/>
            <person name="Henrissat B."/>
            <person name="Martin F."/>
            <person name="Cullen D."/>
            <person name="Hibbett D.S."/>
            <person name="Grigoriev I.V."/>
        </authorList>
    </citation>
    <scope>NUCLEOTIDE SEQUENCE [LARGE SCALE GENOMIC DNA]</scope>
    <source>
        <strain evidence="2">PC15</strain>
    </source>
</reference>
<dbReference type="VEuPathDB" id="FungiDB:PLEOSDRAFT_1088853"/>
<dbReference type="Proteomes" id="UP000027073">
    <property type="component" value="Unassembled WGS sequence"/>
</dbReference>
<evidence type="ECO:0000313" key="1">
    <source>
        <dbReference type="EMBL" id="KDQ28682.1"/>
    </source>
</evidence>
<gene>
    <name evidence="1" type="ORF">PLEOSDRAFT_1088853</name>
</gene>
<dbReference type="InParanoid" id="A0A067NX22"/>